<keyword evidence="2" id="KW-1185">Reference proteome</keyword>
<evidence type="ECO:0008006" key="3">
    <source>
        <dbReference type="Google" id="ProtNLM"/>
    </source>
</evidence>
<dbReference type="RefSeq" id="WP_185002072.1">
    <property type="nucleotide sequence ID" value="NZ_BAAAUI010000016.1"/>
</dbReference>
<reference evidence="1 2" key="1">
    <citation type="submission" date="2020-08" db="EMBL/GenBank/DDBJ databases">
        <title>Sequencing the genomes of 1000 actinobacteria strains.</title>
        <authorList>
            <person name="Klenk H.-P."/>
        </authorList>
    </citation>
    <scope>NUCLEOTIDE SEQUENCE [LARGE SCALE GENOMIC DNA]</scope>
    <source>
        <strain evidence="1 2">DSM 44230</strain>
    </source>
</reference>
<evidence type="ECO:0000313" key="2">
    <source>
        <dbReference type="Proteomes" id="UP000533598"/>
    </source>
</evidence>
<gene>
    <name evidence="1" type="ORF">HNR67_002336</name>
</gene>
<dbReference type="AlphaFoldDB" id="A0A7W7CAD1"/>
<comment type="caution">
    <text evidence="1">The sequence shown here is derived from an EMBL/GenBank/DDBJ whole genome shotgun (WGS) entry which is preliminary data.</text>
</comment>
<sequence length="226" mass="25364">MTTRLLYVDDSGADASRWAVYGWVEMNIADWRPALRAWLDWRQHLYETIGLPASYELHATKFVNGRGRPTNTDWDLRKANRSAVMVETLTTLAALPGVRVGAVCRRSGHHTHAADKAALYADLVTALDRRLTENDEYGLITMDGDGTDPSYRSAHRNLKLATRRIVEDPAFQGSHISQLMQIADLVAYSAYMQVLRHPAKQLMWGWYPDLLGGVCMVGGQPLLLEP</sequence>
<accession>A0A7W7CAD1</accession>
<name>A0A7W7CAD1_9PSEU</name>
<organism evidence="1 2">
    <name type="scientific">Crossiella cryophila</name>
    <dbReference type="NCBI Taxonomy" id="43355"/>
    <lineage>
        <taxon>Bacteria</taxon>
        <taxon>Bacillati</taxon>
        <taxon>Actinomycetota</taxon>
        <taxon>Actinomycetes</taxon>
        <taxon>Pseudonocardiales</taxon>
        <taxon>Pseudonocardiaceae</taxon>
        <taxon>Crossiella</taxon>
    </lineage>
</organism>
<protein>
    <recommendedName>
        <fullName evidence="3">DUF3800 domain-containing protein</fullName>
    </recommendedName>
</protein>
<dbReference type="Pfam" id="PF12686">
    <property type="entry name" value="DUF3800"/>
    <property type="match status" value="1"/>
</dbReference>
<proteinExistence type="predicted"/>
<dbReference type="Proteomes" id="UP000533598">
    <property type="component" value="Unassembled WGS sequence"/>
</dbReference>
<evidence type="ECO:0000313" key="1">
    <source>
        <dbReference type="EMBL" id="MBB4676218.1"/>
    </source>
</evidence>
<dbReference type="InterPro" id="IPR024524">
    <property type="entry name" value="DUF3800"/>
</dbReference>
<dbReference type="EMBL" id="JACHMH010000001">
    <property type="protein sequence ID" value="MBB4676218.1"/>
    <property type="molecule type" value="Genomic_DNA"/>
</dbReference>